<proteinExistence type="predicted"/>
<reference evidence="1" key="2">
    <citation type="journal article" date="2022" name="Res Sq">
        <title>Comparative Genomics Reveals Insights into the Divergent Evolution of Astigmatic Mites and Household Pest Adaptations.</title>
        <authorList>
            <person name="Xiong Q."/>
            <person name="Wan A.T.-Y."/>
            <person name="Liu X.-Y."/>
            <person name="Fung C.S.-H."/>
            <person name="Xiao X."/>
            <person name="Malainual N."/>
            <person name="Hou J."/>
            <person name="Wang L."/>
            <person name="Wang M."/>
            <person name="Yang K."/>
            <person name="Cui Y."/>
            <person name="Leung E."/>
            <person name="Nong W."/>
            <person name="Shin S.-K."/>
            <person name="Au S."/>
            <person name="Jeong K.Y."/>
            <person name="Chew F.T."/>
            <person name="Hui J."/>
            <person name="Leung T.F."/>
            <person name="Tungtrongchitr A."/>
            <person name="Zhong N."/>
            <person name="Liu Z."/>
            <person name="Tsui S."/>
        </authorList>
    </citation>
    <scope>NUCLEOTIDE SEQUENCE</scope>
    <source>
        <strain evidence="1">Derf</strain>
        <tissue evidence="1">Whole organism</tissue>
    </source>
</reference>
<keyword evidence="2" id="KW-1185">Reference proteome</keyword>
<name>A0A922KXE3_DERFA</name>
<protein>
    <submittedName>
        <fullName evidence="1">Uncharacterized protein</fullName>
    </submittedName>
</protein>
<dbReference type="AlphaFoldDB" id="A0A922KXE3"/>
<evidence type="ECO:0000313" key="2">
    <source>
        <dbReference type="Proteomes" id="UP000790347"/>
    </source>
</evidence>
<sequence>MDTANTMLMRSNASTTVSAIGHKCRLIDFDEPVGSSDRRHKTIDCAAAIRHEDGHNELV</sequence>
<evidence type="ECO:0000313" key="1">
    <source>
        <dbReference type="EMBL" id="KAH9498074.1"/>
    </source>
</evidence>
<dbReference type="EMBL" id="ASGP02000007">
    <property type="protein sequence ID" value="KAH9498074.1"/>
    <property type="molecule type" value="Genomic_DNA"/>
</dbReference>
<accession>A0A922KXE3</accession>
<organism evidence="1 2">
    <name type="scientific">Dermatophagoides farinae</name>
    <name type="common">American house dust mite</name>
    <dbReference type="NCBI Taxonomy" id="6954"/>
    <lineage>
        <taxon>Eukaryota</taxon>
        <taxon>Metazoa</taxon>
        <taxon>Ecdysozoa</taxon>
        <taxon>Arthropoda</taxon>
        <taxon>Chelicerata</taxon>
        <taxon>Arachnida</taxon>
        <taxon>Acari</taxon>
        <taxon>Acariformes</taxon>
        <taxon>Sarcoptiformes</taxon>
        <taxon>Astigmata</taxon>
        <taxon>Psoroptidia</taxon>
        <taxon>Analgoidea</taxon>
        <taxon>Pyroglyphidae</taxon>
        <taxon>Dermatophagoidinae</taxon>
        <taxon>Dermatophagoides</taxon>
    </lineage>
</organism>
<comment type="caution">
    <text evidence="1">The sequence shown here is derived from an EMBL/GenBank/DDBJ whole genome shotgun (WGS) entry which is preliminary data.</text>
</comment>
<dbReference type="Proteomes" id="UP000790347">
    <property type="component" value="Unassembled WGS sequence"/>
</dbReference>
<gene>
    <name evidence="1" type="ORF">DERF_013996</name>
</gene>
<reference evidence="1" key="1">
    <citation type="submission" date="2013-05" db="EMBL/GenBank/DDBJ databases">
        <authorList>
            <person name="Yim A.K.Y."/>
            <person name="Chan T.F."/>
            <person name="Ji K.M."/>
            <person name="Liu X.Y."/>
            <person name="Zhou J.W."/>
            <person name="Li R.Q."/>
            <person name="Yang K.Y."/>
            <person name="Li J."/>
            <person name="Li M."/>
            <person name="Law P.T.W."/>
            <person name="Wu Y.L."/>
            <person name="Cai Z.L."/>
            <person name="Qin H."/>
            <person name="Bao Y."/>
            <person name="Leung R.K.K."/>
            <person name="Ng P.K.S."/>
            <person name="Zou J."/>
            <person name="Zhong X.J."/>
            <person name="Ran P.X."/>
            <person name="Zhong N.S."/>
            <person name="Liu Z.G."/>
            <person name="Tsui S.K.W."/>
        </authorList>
    </citation>
    <scope>NUCLEOTIDE SEQUENCE</scope>
    <source>
        <strain evidence="1">Derf</strain>
        <tissue evidence="1">Whole organism</tissue>
    </source>
</reference>